<dbReference type="eggNOG" id="KOG0382">
    <property type="taxonomic scope" value="Eukaryota"/>
</dbReference>
<dbReference type="InParanoid" id="B4N9V3"/>
<dbReference type="AlphaFoldDB" id="B4N9V3"/>
<name>B4N9V3_DROWI</name>
<organism evidence="6 7">
    <name type="scientific">Drosophila willistoni</name>
    <name type="common">Fruit fly</name>
    <dbReference type="NCBI Taxonomy" id="7260"/>
    <lineage>
        <taxon>Eukaryota</taxon>
        <taxon>Metazoa</taxon>
        <taxon>Ecdysozoa</taxon>
        <taxon>Arthropoda</taxon>
        <taxon>Hexapoda</taxon>
        <taxon>Insecta</taxon>
        <taxon>Pterygota</taxon>
        <taxon>Neoptera</taxon>
        <taxon>Endopterygota</taxon>
        <taxon>Diptera</taxon>
        <taxon>Brachycera</taxon>
        <taxon>Muscomorpha</taxon>
        <taxon>Ephydroidea</taxon>
        <taxon>Drosophilidae</taxon>
        <taxon>Drosophila</taxon>
        <taxon>Sophophora</taxon>
    </lineage>
</organism>
<comment type="catalytic activity">
    <reaction evidence="4">
        <text>hydrogencarbonate + H(+) = CO2 + H2O</text>
        <dbReference type="Rhea" id="RHEA:10748"/>
        <dbReference type="ChEBI" id="CHEBI:15377"/>
        <dbReference type="ChEBI" id="CHEBI:15378"/>
        <dbReference type="ChEBI" id="CHEBI:16526"/>
        <dbReference type="ChEBI" id="CHEBI:17544"/>
        <dbReference type="EC" id="4.2.1.1"/>
    </reaction>
</comment>
<reference evidence="6 7" key="1">
    <citation type="journal article" date="2007" name="Nature">
        <title>Evolution of genes and genomes on the Drosophila phylogeny.</title>
        <authorList>
            <consortium name="Drosophila 12 Genomes Consortium"/>
            <person name="Clark A.G."/>
            <person name="Eisen M.B."/>
            <person name="Smith D.R."/>
            <person name="Bergman C.M."/>
            <person name="Oliver B."/>
            <person name="Markow T.A."/>
            <person name="Kaufman T.C."/>
            <person name="Kellis M."/>
            <person name="Gelbart W."/>
            <person name="Iyer V.N."/>
            <person name="Pollard D.A."/>
            <person name="Sackton T.B."/>
            <person name="Larracuente A.M."/>
            <person name="Singh N.D."/>
            <person name="Abad J.P."/>
            <person name="Abt D.N."/>
            <person name="Adryan B."/>
            <person name="Aguade M."/>
            <person name="Akashi H."/>
            <person name="Anderson W.W."/>
            <person name="Aquadro C.F."/>
            <person name="Ardell D.H."/>
            <person name="Arguello R."/>
            <person name="Artieri C.G."/>
            <person name="Barbash D.A."/>
            <person name="Barker D."/>
            <person name="Barsanti P."/>
            <person name="Batterham P."/>
            <person name="Batzoglou S."/>
            <person name="Begun D."/>
            <person name="Bhutkar A."/>
            <person name="Blanco E."/>
            <person name="Bosak S.A."/>
            <person name="Bradley R.K."/>
            <person name="Brand A.D."/>
            <person name="Brent M.R."/>
            <person name="Brooks A.N."/>
            <person name="Brown R.H."/>
            <person name="Butlin R.K."/>
            <person name="Caggese C."/>
            <person name="Calvi B.R."/>
            <person name="Bernardo de Carvalho A."/>
            <person name="Caspi A."/>
            <person name="Castrezana S."/>
            <person name="Celniker S.E."/>
            <person name="Chang J.L."/>
            <person name="Chapple C."/>
            <person name="Chatterji S."/>
            <person name="Chinwalla A."/>
            <person name="Civetta A."/>
            <person name="Clifton S.W."/>
            <person name="Comeron J.M."/>
            <person name="Costello J.C."/>
            <person name="Coyne J.A."/>
            <person name="Daub J."/>
            <person name="David R.G."/>
            <person name="Delcher A.L."/>
            <person name="Delehaunty K."/>
            <person name="Do C.B."/>
            <person name="Ebling H."/>
            <person name="Edwards K."/>
            <person name="Eickbush T."/>
            <person name="Evans J.D."/>
            <person name="Filipski A."/>
            <person name="Findeiss S."/>
            <person name="Freyhult E."/>
            <person name="Fulton L."/>
            <person name="Fulton R."/>
            <person name="Garcia A.C."/>
            <person name="Gardiner A."/>
            <person name="Garfield D.A."/>
            <person name="Garvin B.E."/>
            <person name="Gibson G."/>
            <person name="Gilbert D."/>
            <person name="Gnerre S."/>
            <person name="Godfrey J."/>
            <person name="Good R."/>
            <person name="Gotea V."/>
            <person name="Gravely B."/>
            <person name="Greenberg A.J."/>
            <person name="Griffiths-Jones S."/>
            <person name="Gross S."/>
            <person name="Guigo R."/>
            <person name="Gustafson E.A."/>
            <person name="Haerty W."/>
            <person name="Hahn M.W."/>
            <person name="Halligan D.L."/>
            <person name="Halpern A.L."/>
            <person name="Halter G.M."/>
            <person name="Han M.V."/>
            <person name="Heger A."/>
            <person name="Hillier L."/>
            <person name="Hinrichs A.S."/>
            <person name="Holmes I."/>
            <person name="Hoskins R.A."/>
            <person name="Hubisz M.J."/>
            <person name="Hultmark D."/>
            <person name="Huntley M.A."/>
            <person name="Jaffe D.B."/>
            <person name="Jagadeeshan S."/>
            <person name="Jeck W.R."/>
            <person name="Johnson J."/>
            <person name="Jones C.D."/>
            <person name="Jordan W.C."/>
            <person name="Karpen G.H."/>
            <person name="Kataoka E."/>
            <person name="Keightley P.D."/>
            <person name="Kheradpour P."/>
            <person name="Kirkness E.F."/>
            <person name="Koerich L.B."/>
            <person name="Kristiansen K."/>
            <person name="Kudrna D."/>
            <person name="Kulathinal R.J."/>
            <person name="Kumar S."/>
            <person name="Kwok R."/>
            <person name="Lander E."/>
            <person name="Langley C.H."/>
            <person name="Lapoint R."/>
            <person name="Lazzaro B.P."/>
            <person name="Lee S.J."/>
            <person name="Levesque L."/>
            <person name="Li R."/>
            <person name="Lin C.F."/>
            <person name="Lin M.F."/>
            <person name="Lindblad-Toh K."/>
            <person name="Llopart A."/>
            <person name="Long M."/>
            <person name="Low L."/>
            <person name="Lozovsky E."/>
            <person name="Lu J."/>
            <person name="Luo M."/>
            <person name="Machado C.A."/>
            <person name="Makalowski W."/>
            <person name="Marzo M."/>
            <person name="Matsuda M."/>
            <person name="Matzkin L."/>
            <person name="McAllister B."/>
            <person name="McBride C.S."/>
            <person name="McKernan B."/>
            <person name="McKernan K."/>
            <person name="Mendez-Lago M."/>
            <person name="Minx P."/>
            <person name="Mollenhauer M.U."/>
            <person name="Montooth K."/>
            <person name="Mount S.M."/>
            <person name="Mu X."/>
            <person name="Myers E."/>
            <person name="Negre B."/>
            <person name="Newfeld S."/>
            <person name="Nielsen R."/>
            <person name="Noor M.A."/>
            <person name="O'Grady P."/>
            <person name="Pachter L."/>
            <person name="Papaceit M."/>
            <person name="Parisi M.J."/>
            <person name="Parisi M."/>
            <person name="Parts L."/>
            <person name="Pedersen J.S."/>
            <person name="Pesole G."/>
            <person name="Phillippy A.M."/>
            <person name="Ponting C.P."/>
            <person name="Pop M."/>
            <person name="Porcelli D."/>
            <person name="Powell J.R."/>
            <person name="Prohaska S."/>
            <person name="Pruitt K."/>
            <person name="Puig M."/>
            <person name="Quesneville H."/>
            <person name="Ram K.R."/>
            <person name="Rand D."/>
            <person name="Rasmussen M.D."/>
            <person name="Reed L.K."/>
            <person name="Reenan R."/>
            <person name="Reily A."/>
            <person name="Remington K.A."/>
            <person name="Rieger T.T."/>
            <person name="Ritchie M.G."/>
            <person name="Robin C."/>
            <person name="Rogers Y.H."/>
            <person name="Rohde C."/>
            <person name="Rozas J."/>
            <person name="Rubenfield M.J."/>
            <person name="Ruiz A."/>
            <person name="Russo S."/>
            <person name="Salzberg S.L."/>
            <person name="Sanchez-Gracia A."/>
            <person name="Saranga D.J."/>
            <person name="Sato H."/>
            <person name="Schaeffer S.W."/>
            <person name="Schatz M.C."/>
            <person name="Schlenke T."/>
            <person name="Schwartz R."/>
            <person name="Segarra C."/>
            <person name="Singh R.S."/>
            <person name="Sirot L."/>
            <person name="Sirota M."/>
            <person name="Sisneros N.B."/>
            <person name="Smith C.D."/>
            <person name="Smith T.F."/>
            <person name="Spieth J."/>
            <person name="Stage D.E."/>
            <person name="Stark A."/>
            <person name="Stephan W."/>
            <person name="Strausberg R.L."/>
            <person name="Strempel S."/>
            <person name="Sturgill D."/>
            <person name="Sutton G."/>
            <person name="Sutton G.G."/>
            <person name="Tao W."/>
            <person name="Teichmann S."/>
            <person name="Tobari Y.N."/>
            <person name="Tomimura Y."/>
            <person name="Tsolas J.M."/>
            <person name="Valente V.L."/>
            <person name="Venter E."/>
            <person name="Venter J.C."/>
            <person name="Vicario S."/>
            <person name="Vieira F.G."/>
            <person name="Vilella A.J."/>
            <person name="Villasante A."/>
            <person name="Walenz B."/>
            <person name="Wang J."/>
            <person name="Wasserman M."/>
            <person name="Watts T."/>
            <person name="Wilson D."/>
            <person name="Wilson R.K."/>
            <person name="Wing R.A."/>
            <person name="Wolfner M.F."/>
            <person name="Wong A."/>
            <person name="Wong G.K."/>
            <person name="Wu C.I."/>
            <person name="Wu G."/>
            <person name="Yamamoto D."/>
            <person name="Yang H.P."/>
            <person name="Yang S.P."/>
            <person name="Yorke J.A."/>
            <person name="Yoshida K."/>
            <person name="Zdobnov E."/>
            <person name="Zhang P."/>
            <person name="Zhang Y."/>
            <person name="Zimin A.V."/>
            <person name="Baldwin J."/>
            <person name="Abdouelleil A."/>
            <person name="Abdulkadir J."/>
            <person name="Abebe A."/>
            <person name="Abera B."/>
            <person name="Abreu J."/>
            <person name="Acer S.C."/>
            <person name="Aftuck L."/>
            <person name="Alexander A."/>
            <person name="An P."/>
            <person name="Anderson E."/>
            <person name="Anderson S."/>
            <person name="Arachi H."/>
            <person name="Azer M."/>
            <person name="Bachantsang P."/>
            <person name="Barry A."/>
            <person name="Bayul T."/>
            <person name="Berlin A."/>
            <person name="Bessette D."/>
            <person name="Bloom T."/>
            <person name="Blye J."/>
            <person name="Boguslavskiy L."/>
            <person name="Bonnet C."/>
            <person name="Boukhgalter B."/>
            <person name="Bourzgui I."/>
            <person name="Brown A."/>
            <person name="Cahill P."/>
            <person name="Channer S."/>
            <person name="Cheshatsang Y."/>
            <person name="Chuda L."/>
            <person name="Citroen M."/>
            <person name="Collymore A."/>
            <person name="Cooke P."/>
            <person name="Costello M."/>
            <person name="D'Aco K."/>
            <person name="Daza R."/>
            <person name="De Haan G."/>
            <person name="DeGray S."/>
            <person name="DeMaso C."/>
            <person name="Dhargay N."/>
            <person name="Dooley K."/>
            <person name="Dooley E."/>
            <person name="Doricent M."/>
            <person name="Dorje P."/>
            <person name="Dorjee K."/>
            <person name="Dupes A."/>
            <person name="Elong R."/>
            <person name="Falk J."/>
            <person name="Farina A."/>
            <person name="Faro S."/>
            <person name="Ferguson D."/>
            <person name="Fisher S."/>
            <person name="Foley C.D."/>
            <person name="Franke A."/>
            <person name="Friedrich D."/>
            <person name="Gadbois L."/>
            <person name="Gearin G."/>
            <person name="Gearin C.R."/>
            <person name="Giannoukos G."/>
            <person name="Goode T."/>
            <person name="Graham J."/>
            <person name="Grandbois E."/>
            <person name="Grewal S."/>
            <person name="Gyaltsen K."/>
            <person name="Hafez N."/>
            <person name="Hagos B."/>
            <person name="Hall J."/>
            <person name="Henson C."/>
            <person name="Hollinger A."/>
            <person name="Honan T."/>
            <person name="Huard M.D."/>
            <person name="Hughes L."/>
            <person name="Hurhula B."/>
            <person name="Husby M.E."/>
            <person name="Kamat A."/>
            <person name="Kanga B."/>
            <person name="Kashin S."/>
            <person name="Khazanovich D."/>
            <person name="Kisner P."/>
            <person name="Lance K."/>
            <person name="Lara M."/>
            <person name="Lee W."/>
            <person name="Lennon N."/>
            <person name="Letendre F."/>
            <person name="LeVine R."/>
            <person name="Lipovsky A."/>
            <person name="Liu X."/>
            <person name="Liu J."/>
            <person name="Liu S."/>
            <person name="Lokyitsang T."/>
            <person name="Lokyitsang Y."/>
            <person name="Lubonja R."/>
            <person name="Lui A."/>
            <person name="MacDonald P."/>
            <person name="Magnisalis V."/>
            <person name="Maru K."/>
            <person name="Matthews C."/>
            <person name="McCusker W."/>
            <person name="McDonough S."/>
            <person name="Mehta T."/>
            <person name="Meldrim J."/>
            <person name="Meneus L."/>
            <person name="Mihai O."/>
            <person name="Mihalev A."/>
            <person name="Mihova T."/>
            <person name="Mittelman R."/>
            <person name="Mlenga V."/>
            <person name="Montmayeur A."/>
            <person name="Mulrain L."/>
            <person name="Navidi A."/>
            <person name="Naylor J."/>
            <person name="Negash T."/>
            <person name="Nguyen T."/>
            <person name="Nguyen N."/>
            <person name="Nicol R."/>
            <person name="Norbu C."/>
            <person name="Norbu N."/>
            <person name="Novod N."/>
            <person name="O'Neill B."/>
            <person name="Osman S."/>
            <person name="Markiewicz E."/>
            <person name="Oyono O.L."/>
            <person name="Patti C."/>
            <person name="Phunkhang P."/>
            <person name="Pierre F."/>
            <person name="Priest M."/>
            <person name="Raghuraman S."/>
            <person name="Rege F."/>
            <person name="Reyes R."/>
            <person name="Rise C."/>
            <person name="Rogov P."/>
            <person name="Ross K."/>
            <person name="Ryan E."/>
            <person name="Settipalli S."/>
            <person name="Shea T."/>
            <person name="Sherpa N."/>
            <person name="Shi L."/>
            <person name="Shih D."/>
            <person name="Sparrow T."/>
            <person name="Spaulding J."/>
            <person name="Stalker J."/>
            <person name="Stange-Thomann N."/>
            <person name="Stavropoulos S."/>
            <person name="Stone C."/>
            <person name="Strader C."/>
            <person name="Tesfaye S."/>
            <person name="Thomson T."/>
            <person name="Thoulutsang Y."/>
            <person name="Thoulutsang D."/>
            <person name="Topham K."/>
            <person name="Topping I."/>
            <person name="Tsamla T."/>
            <person name="Vassiliev H."/>
            <person name="Vo A."/>
            <person name="Wangchuk T."/>
            <person name="Wangdi T."/>
            <person name="Weiand M."/>
            <person name="Wilkinson J."/>
            <person name="Wilson A."/>
            <person name="Yadav S."/>
            <person name="Young G."/>
            <person name="Yu Q."/>
            <person name="Zembek L."/>
            <person name="Zhong D."/>
            <person name="Zimmer A."/>
            <person name="Zwirko Z."/>
            <person name="Jaffe D.B."/>
            <person name="Alvarez P."/>
            <person name="Brockman W."/>
            <person name="Butler J."/>
            <person name="Chin C."/>
            <person name="Gnerre S."/>
            <person name="Grabherr M."/>
            <person name="Kleber M."/>
            <person name="Mauceli E."/>
            <person name="MacCallum I."/>
        </authorList>
    </citation>
    <scope>NUCLEOTIDE SEQUENCE [LARGE SCALE GENOMIC DNA]</scope>
    <source>
        <strain evidence="7">Tucson 14030-0811.24</strain>
    </source>
</reference>
<keyword evidence="3 4" id="KW-0862">Zinc</keyword>
<dbReference type="InterPro" id="IPR023561">
    <property type="entry name" value="Carbonic_anhydrase_a-class"/>
</dbReference>
<feature type="domain" description="Alpha-carbonic anhydrase" evidence="5">
    <location>
        <begin position="29"/>
        <end position="288"/>
    </location>
</feature>
<protein>
    <recommendedName>
        <fullName evidence="4">Carbonic anhydrase</fullName>
        <ecNumber evidence="4">4.2.1.1</ecNumber>
    </recommendedName>
</protein>
<evidence type="ECO:0000256" key="2">
    <source>
        <dbReference type="ARBA" id="ARBA00022723"/>
    </source>
</evidence>
<comment type="similarity">
    <text evidence="1 4">Belongs to the alpha-carbonic anhydrase family.</text>
</comment>
<dbReference type="STRING" id="7260.B4N9V3"/>
<evidence type="ECO:0000256" key="1">
    <source>
        <dbReference type="ARBA" id="ARBA00010718"/>
    </source>
</evidence>
<dbReference type="EC" id="4.2.1.1" evidence="4"/>
<keyword evidence="2 4" id="KW-0479">Metal-binding</keyword>
<dbReference type="InterPro" id="IPR001148">
    <property type="entry name" value="CA_dom"/>
</dbReference>
<dbReference type="FunCoup" id="B4N9V3">
    <property type="interactions" value="66"/>
</dbReference>
<dbReference type="SMART" id="SM01057">
    <property type="entry name" value="Carb_anhydrase"/>
    <property type="match status" value="1"/>
</dbReference>
<dbReference type="PANTHER" id="PTHR18952:SF137">
    <property type="entry name" value="CARBONIC ANHYDRASE"/>
    <property type="match status" value="1"/>
</dbReference>
<evidence type="ECO:0000259" key="5">
    <source>
        <dbReference type="PROSITE" id="PS51144"/>
    </source>
</evidence>
<dbReference type="CDD" id="cd00326">
    <property type="entry name" value="alpha_CA"/>
    <property type="match status" value="1"/>
</dbReference>
<evidence type="ECO:0000313" key="7">
    <source>
        <dbReference type="Proteomes" id="UP000007798"/>
    </source>
</evidence>
<dbReference type="GO" id="GO:0005737">
    <property type="term" value="C:cytoplasm"/>
    <property type="evidence" value="ECO:0007669"/>
    <property type="project" value="TreeGrafter"/>
</dbReference>
<dbReference type="InterPro" id="IPR036398">
    <property type="entry name" value="CA_dom_sf"/>
</dbReference>
<dbReference type="HOGENOM" id="CLU_039326_2_0_1"/>
<feature type="chain" id="PRO_5025089362" description="Carbonic anhydrase" evidence="4">
    <location>
        <begin position="19"/>
        <end position="296"/>
    </location>
</feature>
<dbReference type="PROSITE" id="PS51144">
    <property type="entry name" value="ALPHA_CA_2"/>
    <property type="match status" value="1"/>
</dbReference>
<comment type="function">
    <text evidence="4">Reversible hydration of carbon dioxide.</text>
</comment>
<sequence>MQSSVFHRLFLLLPLAYQHTSNDADHKVTHWNYEYHGTNWGGTCQSGVQQSPIQLAYDKAYTVPLPRIVFKNYDVRLKEPLILENNGHSVHMDIPETQNGNKPYIMGGLLKGRYQAEGFHFHWGSPKSRGSEHSISERRFDVEMHIVHRNVRYDDLKEAVKHDDGIAVLGIMFKIVRNPDRIYPGLNKVFAEMSNVVKYKSESEISGSISVGQLLGDLDTRNFFTYKGSLTTPDCNEAVTWTVFSQVLPIPFGHVAKLWRIRDSSGHSLINNYRSTQPLNGRSVFYRTTIDGTMGK</sequence>
<dbReference type="SUPFAM" id="SSF51069">
    <property type="entry name" value="Carbonic anhydrase"/>
    <property type="match status" value="1"/>
</dbReference>
<dbReference type="Proteomes" id="UP000007798">
    <property type="component" value="Unassembled WGS sequence"/>
</dbReference>
<evidence type="ECO:0000256" key="4">
    <source>
        <dbReference type="RuleBase" id="RU367011"/>
    </source>
</evidence>
<keyword evidence="4 6" id="KW-0456">Lyase</keyword>
<dbReference type="PROSITE" id="PS00162">
    <property type="entry name" value="ALPHA_CA_1"/>
    <property type="match status" value="1"/>
</dbReference>
<feature type="signal peptide" evidence="4">
    <location>
        <begin position="1"/>
        <end position="18"/>
    </location>
</feature>
<keyword evidence="7" id="KW-1185">Reference proteome</keyword>
<gene>
    <name evidence="6" type="primary">Dwil\GK10871</name>
    <name evidence="6" type="ORF">Dwil_GK10871</name>
</gene>
<evidence type="ECO:0000313" key="6">
    <source>
        <dbReference type="EMBL" id="EDW81708.2"/>
    </source>
</evidence>
<accession>B4N9V3</accession>
<keyword evidence="4" id="KW-0732">Signal</keyword>
<dbReference type="GO" id="GO:0004089">
    <property type="term" value="F:carbonate dehydratase activity"/>
    <property type="evidence" value="ECO:0007669"/>
    <property type="project" value="UniProtKB-UniRule"/>
</dbReference>
<dbReference type="EMBL" id="CH964232">
    <property type="protein sequence ID" value="EDW81708.2"/>
    <property type="molecule type" value="Genomic_DNA"/>
</dbReference>
<comment type="cofactor">
    <cofactor evidence="4">
        <name>Zn(2+)</name>
        <dbReference type="ChEBI" id="CHEBI:29105"/>
    </cofactor>
</comment>
<dbReference type="InterPro" id="IPR018338">
    <property type="entry name" value="Carbonic_anhydrase_a-class_CS"/>
</dbReference>
<dbReference type="Pfam" id="PF00194">
    <property type="entry name" value="Carb_anhydrase"/>
    <property type="match status" value="1"/>
</dbReference>
<dbReference type="OrthoDB" id="429145at2759"/>
<proteinExistence type="inferred from homology"/>
<evidence type="ECO:0000256" key="3">
    <source>
        <dbReference type="ARBA" id="ARBA00022833"/>
    </source>
</evidence>
<dbReference type="Gene3D" id="3.10.200.10">
    <property type="entry name" value="Alpha carbonic anhydrase"/>
    <property type="match status" value="1"/>
</dbReference>
<dbReference type="GO" id="GO:0008270">
    <property type="term" value="F:zinc ion binding"/>
    <property type="evidence" value="ECO:0007669"/>
    <property type="project" value="UniProtKB-UniRule"/>
</dbReference>
<dbReference type="PANTHER" id="PTHR18952">
    <property type="entry name" value="CARBONIC ANHYDRASE"/>
    <property type="match status" value="1"/>
</dbReference>